<evidence type="ECO:0000313" key="2">
    <source>
        <dbReference type="EMBL" id="PCD02855.1"/>
    </source>
</evidence>
<dbReference type="AlphaFoldDB" id="A0A2A4B4I2"/>
<gene>
    <name evidence="2" type="ORF">COC42_14510</name>
</gene>
<dbReference type="EMBL" id="NWMW01000002">
    <property type="protein sequence ID" value="PCD02855.1"/>
    <property type="molecule type" value="Genomic_DNA"/>
</dbReference>
<keyword evidence="3" id="KW-1185">Reference proteome</keyword>
<sequence>MTKPMSLAEFDRLPPAHSVEAVVGLSAAIDAVAERARATHRFLRYGWFAAALAAYGGSARTLTVTREGQAVATLPIVAAGPSLLKLVAVPGCYWPMRSFPVAEDAGVEAGEVLLDALGREARALRLGPVYDDDPALALLRAAAASRGWRAMPRDVAPSFLLDMAAKDEEGPFPRLSTLKKNRFHEKHLGAHGALDWSFVSGSDWNEGAFDALAAVEEASWIAERTDGRDAKFTRTGHGAFWRAAAADPVLAEMMWAAVLRVEGRPAAFSFDMNVGDLKYAIANSYVPDYAKNSPGKLLYYRNLVRAREDGIHRVDWGAGDSGYKRVIGAEPGPMIRDWLFVRPGLASAVARFVEQRWTVSGQRQVDGERPV</sequence>
<organism evidence="2 3">
    <name type="scientific">Sphingomonas spermidinifaciens</name>
    <dbReference type="NCBI Taxonomy" id="1141889"/>
    <lineage>
        <taxon>Bacteria</taxon>
        <taxon>Pseudomonadati</taxon>
        <taxon>Pseudomonadota</taxon>
        <taxon>Alphaproteobacteria</taxon>
        <taxon>Sphingomonadales</taxon>
        <taxon>Sphingomonadaceae</taxon>
        <taxon>Sphingomonas</taxon>
    </lineage>
</organism>
<dbReference type="GO" id="GO:0016740">
    <property type="term" value="F:transferase activity"/>
    <property type="evidence" value="ECO:0007669"/>
    <property type="project" value="UniProtKB-KW"/>
</dbReference>
<proteinExistence type="predicted"/>
<dbReference type="Proteomes" id="UP000218366">
    <property type="component" value="Unassembled WGS sequence"/>
</dbReference>
<evidence type="ECO:0000259" key="1">
    <source>
        <dbReference type="Pfam" id="PF13480"/>
    </source>
</evidence>
<feature type="domain" description="BioF2-like acetyltransferase" evidence="1">
    <location>
        <begin position="185"/>
        <end position="325"/>
    </location>
</feature>
<dbReference type="Pfam" id="PF13480">
    <property type="entry name" value="Acetyltransf_6"/>
    <property type="match status" value="1"/>
</dbReference>
<evidence type="ECO:0000313" key="3">
    <source>
        <dbReference type="Proteomes" id="UP000218366"/>
    </source>
</evidence>
<reference evidence="2 3" key="1">
    <citation type="submission" date="2017-09" db="EMBL/GenBank/DDBJ databases">
        <title>Sphingomonas spermidinifaciens 9NM-10, whole genome shotgun sequence.</title>
        <authorList>
            <person name="Feng G."/>
            <person name="Zhu H."/>
        </authorList>
    </citation>
    <scope>NUCLEOTIDE SEQUENCE [LARGE SCALE GENOMIC DNA]</scope>
    <source>
        <strain evidence="2 3">9NM-10</strain>
    </source>
</reference>
<dbReference type="InterPro" id="IPR016181">
    <property type="entry name" value="Acyl_CoA_acyltransferase"/>
</dbReference>
<name>A0A2A4B4I2_9SPHN</name>
<comment type="caution">
    <text evidence="2">The sequence shown here is derived from an EMBL/GenBank/DDBJ whole genome shotgun (WGS) entry which is preliminary data.</text>
</comment>
<dbReference type="OrthoDB" id="7402898at2"/>
<accession>A0A2A4B4I2</accession>
<dbReference type="SUPFAM" id="SSF55729">
    <property type="entry name" value="Acyl-CoA N-acyltransferases (Nat)"/>
    <property type="match status" value="1"/>
</dbReference>
<dbReference type="InterPro" id="IPR038740">
    <property type="entry name" value="BioF2-like_GNAT_dom"/>
</dbReference>
<protein>
    <submittedName>
        <fullName evidence="2">GNAT family N-acetyltransferase</fullName>
    </submittedName>
</protein>
<dbReference type="RefSeq" id="WP_096344233.1">
    <property type="nucleotide sequence ID" value="NZ_NWMW01000002.1"/>
</dbReference>
<keyword evidence="2" id="KW-0808">Transferase</keyword>